<gene>
    <name evidence="2" type="ORF">CLIB1423_45S00188</name>
</gene>
<dbReference type="EMBL" id="CAKXYY010000045">
    <property type="protein sequence ID" value="CAH2356049.1"/>
    <property type="molecule type" value="Genomic_DNA"/>
</dbReference>
<keyword evidence="1" id="KW-0812">Transmembrane</keyword>
<keyword evidence="1" id="KW-0472">Membrane</keyword>
<keyword evidence="1" id="KW-1133">Transmembrane helix</keyword>
<proteinExistence type="predicted"/>
<organism evidence="2 3">
    <name type="scientific">[Candida] railenensis</name>
    <dbReference type="NCBI Taxonomy" id="45579"/>
    <lineage>
        <taxon>Eukaryota</taxon>
        <taxon>Fungi</taxon>
        <taxon>Dikarya</taxon>
        <taxon>Ascomycota</taxon>
        <taxon>Saccharomycotina</taxon>
        <taxon>Pichiomycetes</taxon>
        <taxon>Debaryomycetaceae</taxon>
        <taxon>Kurtzmaniella</taxon>
    </lineage>
</organism>
<feature type="transmembrane region" description="Helical" evidence="1">
    <location>
        <begin position="84"/>
        <end position="105"/>
    </location>
</feature>
<sequence>MSNSPRNVYQPKKMLIPFSSLEGYSSSPLTNWLNSTVLGAGSASTKLYLRSIDVRLNHPGHEICNQNFPHFHHHLHSKDTNTTACFTCVFFSSSFNFYFLVIFLASSRHLLSNLFAPASLPPHRLIATLSSSSARPAKFKAPMPCIFWPAYSASDVSFPPLCLHSNKQRIDH</sequence>
<keyword evidence="3" id="KW-1185">Reference proteome</keyword>
<protein>
    <submittedName>
        <fullName evidence="2">Uncharacterized protein</fullName>
    </submittedName>
</protein>
<dbReference type="AlphaFoldDB" id="A0A9P0W1I3"/>
<evidence type="ECO:0000313" key="2">
    <source>
        <dbReference type="EMBL" id="CAH2356049.1"/>
    </source>
</evidence>
<accession>A0A9P0W1I3</accession>
<evidence type="ECO:0000313" key="3">
    <source>
        <dbReference type="Proteomes" id="UP000837801"/>
    </source>
</evidence>
<evidence type="ECO:0000256" key="1">
    <source>
        <dbReference type="SAM" id="Phobius"/>
    </source>
</evidence>
<reference evidence="2" key="1">
    <citation type="submission" date="2022-03" db="EMBL/GenBank/DDBJ databases">
        <authorList>
            <person name="Legras J.-L."/>
            <person name="Devillers H."/>
            <person name="Grondin C."/>
        </authorList>
    </citation>
    <scope>NUCLEOTIDE SEQUENCE</scope>
    <source>
        <strain evidence="2">CLIB 1423</strain>
    </source>
</reference>
<dbReference type="Proteomes" id="UP000837801">
    <property type="component" value="Unassembled WGS sequence"/>
</dbReference>
<comment type="caution">
    <text evidence="2">The sequence shown here is derived from an EMBL/GenBank/DDBJ whole genome shotgun (WGS) entry which is preliminary data.</text>
</comment>
<name>A0A9P0W1I3_9ASCO</name>